<dbReference type="AlphaFoldDB" id="A0A0A0BI66"/>
<reference evidence="1 2" key="1">
    <citation type="submission" date="2014-09" db="EMBL/GenBank/DDBJ databases">
        <authorList>
            <person name="Grob C."/>
            <person name="Taubert M."/>
            <person name="Howat A.M."/>
            <person name="Burns O.J."/>
            <person name="Dixon J.L."/>
            <person name="Chen Y."/>
            <person name="Murrell J.C."/>
        </authorList>
    </citation>
    <scope>NUCLEOTIDE SEQUENCE [LARGE SCALE GENOMIC DNA]</scope>
    <source>
        <strain evidence="1">L4</strain>
    </source>
</reference>
<sequence>MYNESMIDSAQAEMDIYSIEKLMHETRQLAAKYRQTTGSTLPVTSEIARFDAARALDLALIDDANSHIDAIGRSGDRTDKRVIIKGRAIFDTTRASPRIGQLNPEQDWDLVVLVLFDENYEVDEIFEASREAIADALDSKRDSNRKKRGAMSIAQFKIIGQRVWSRENGPEQDVWDNQES</sequence>
<dbReference type="EMBL" id="JRQD01000003">
    <property type="protein sequence ID" value="KGM06769.1"/>
    <property type="molecule type" value="Genomic_DNA"/>
</dbReference>
<name>A0A0A0BI66_9GAMM</name>
<dbReference type="STRING" id="392484.LP43_1261"/>
<comment type="caution">
    <text evidence="1">The sequence shown here is derived from an EMBL/GenBank/DDBJ whole genome shotgun (WGS) entry which is preliminary data.</text>
</comment>
<evidence type="ECO:0000313" key="1">
    <source>
        <dbReference type="EMBL" id="KGM06769.1"/>
    </source>
</evidence>
<protein>
    <submittedName>
        <fullName evidence="1">Uncharacterized protein</fullName>
    </submittedName>
</protein>
<accession>A0A0A0BI66</accession>
<proteinExistence type="predicted"/>
<dbReference type="Proteomes" id="UP000029999">
    <property type="component" value="Unassembled WGS sequence"/>
</dbReference>
<evidence type="ECO:0000313" key="2">
    <source>
        <dbReference type="Proteomes" id="UP000029999"/>
    </source>
</evidence>
<organism evidence="1 2">
    <name type="scientific">Methylophaga thiooxydans</name>
    <dbReference type="NCBI Taxonomy" id="392484"/>
    <lineage>
        <taxon>Bacteria</taxon>
        <taxon>Pseudomonadati</taxon>
        <taxon>Pseudomonadota</taxon>
        <taxon>Gammaproteobacteria</taxon>
        <taxon>Thiotrichales</taxon>
        <taxon>Piscirickettsiaceae</taxon>
        <taxon>Methylophaga</taxon>
    </lineage>
</organism>
<gene>
    <name evidence="1" type="ORF">LP43_1261</name>
</gene>